<feature type="region of interest" description="Disordered" evidence="1">
    <location>
        <begin position="151"/>
        <end position="178"/>
    </location>
</feature>
<dbReference type="Proteomes" id="UP001172155">
    <property type="component" value="Unassembled WGS sequence"/>
</dbReference>
<evidence type="ECO:0000256" key="1">
    <source>
        <dbReference type="SAM" id="MobiDB-lite"/>
    </source>
</evidence>
<feature type="region of interest" description="Disordered" evidence="1">
    <location>
        <begin position="29"/>
        <end position="125"/>
    </location>
</feature>
<feature type="region of interest" description="Disordered" evidence="1">
    <location>
        <begin position="194"/>
        <end position="241"/>
    </location>
</feature>
<feature type="compositionally biased region" description="Basic and acidic residues" evidence="1">
    <location>
        <begin position="72"/>
        <end position="109"/>
    </location>
</feature>
<accession>A0AA40FAD8</accession>
<feature type="compositionally biased region" description="Basic and acidic residues" evidence="1">
    <location>
        <begin position="213"/>
        <end position="222"/>
    </location>
</feature>
<gene>
    <name evidence="2" type="ORF">B0T18DRAFT_31062</name>
</gene>
<sequence>MVLMTGISQLRLCPGRHMRMSEAIDDPAAGEYGRGGGGATSMSSLLVGPAGYSPYSGDGAESAGQGSKSKMPSKDRNGRESRLTTDDKRFHSTTRERLPGSKNESRSNDKTQPSLLGPSVAGWPVGLPYMRREKKGERPVSRVATAKACPWWDGGQSKTKPTTAVNLSPLDNVGDHDESPLPCPIFNLAQPSSHLSNLAGHSPTAGAGHWRGRGREGGRESTTRGGRCSLQPAGVDMDSPG</sequence>
<comment type="caution">
    <text evidence="2">The sequence shown here is derived from an EMBL/GenBank/DDBJ whole genome shotgun (WGS) entry which is preliminary data.</text>
</comment>
<name>A0AA40FAD8_9PEZI</name>
<evidence type="ECO:0000313" key="2">
    <source>
        <dbReference type="EMBL" id="KAK0754134.1"/>
    </source>
</evidence>
<evidence type="ECO:0000313" key="3">
    <source>
        <dbReference type="Proteomes" id="UP001172155"/>
    </source>
</evidence>
<organism evidence="2 3">
    <name type="scientific">Schizothecium vesticola</name>
    <dbReference type="NCBI Taxonomy" id="314040"/>
    <lineage>
        <taxon>Eukaryota</taxon>
        <taxon>Fungi</taxon>
        <taxon>Dikarya</taxon>
        <taxon>Ascomycota</taxon>
        <taxon>Pezizomycotina</taxon>
        <taxon>Sordariomycetes</taxon>
        <taxon>Sordariomycetidae</taxon>
        <taxon>Sordariales</taxon>
        <taxon>Schizotheciaceae</taxon>
        <taxon>Schizothecium</taxon>
    </lineage>
</organism>
<feature type="compositionally biased region" description="Polar residues" evidence="1">
    <location>
        <begin position="156"/>
        <end position="166"/>
    </location>
</feature>
<dbReference type="EMBL" id="JAUKUD010000001">
    <property type="protein sequence ID" value="KAK0754134.1"/>
    <property type="molecule type" value="Genomic_DNA"/>
</dbReference>
<proteinExistence type="predicted"/>
<reference evidence="2" key="1">
    <citation type="submission" date="2023-06" db="EMBL/GenBank/DDBJ databases">
        <title>Genome-scale phylogeny and comparative genomics of the fungal order Sordariales.</title>
        <authorList>
            <consortium name="Lawrence Berkeley National Laboratory"/>
            <person name="Hensen N."/>
            <person name="Bonometti L."/>
            <person name="Westerberg I."/>
            <person name="Brannstrom I.O."/>
            <person name="Guillou S."/>
            <person name="Cros-Aarteil S."/>
            <person name="Calhoun S."/>
            <person name="Haridas S."/>
            <person name="Kuo A."/>
            <person name="Mondo S."/>
            <person name="Pangilinan J."/>
            <person name="Riley R."/>
            <person name="LaButti K."/>
            <person name="Andreopoulos B."/>
            <person name="Lipzen A."/>
            <person name="Chen C."/>
            <person name="Yanf M."/>
            <person name="Daum C."/>
            <person name="Ng V."/>
            <person name="Clum A."/>
            <person name="Steindorff A."/>
            <person name="Ohm R."/>
            <person name="Martin F."/>
            <person name="Silar P."/>
            <person name="Natvig D."/>
            <person name="Lalanne C."/>
            <person name="Gautier V."/>
            <person name="Ament-velasquez S.L."/>
            <person name="Kruys A."/>
            <person name="Hutchinson M.I."/>
            <person name="Powell A.J."/>
            <person name="Barry K."/>
            <person name="Miller A.N."/>
            <person name="Grigoriev I.V."/>
            <person name="Debuchy R."/>
            <person name="Gladieux P."/>
            <person name="Thoren M.H."/>
            <person name="Johannesson H."/>
        </authorList>
    </citation>
    <scope>NUCLEOTIDE SEQUENCE</scope>
    <source>
        <strain evidence="2">SMH3187-1</strain>
    </source>
</reference>
<protein>
    <submittedName>
        <fullName evidence="2">Uncharacterized protein</fullName>
    </submittedName>
</protein>
<keyword evidence="3" id="KW-1185">Reference proteome</keyword>
<dbReference type="AlphaFoldDB" id="A0AA40FAD8"/>